<comment type="caution">
    <text evidence="2">The sequence shown here is derived from an EMBL/GenBank/DDBJ whole genome shotgun (WGS) entry which is preliminary data.</text>
</comment>
<evidence type="ECO:0000313" key="2">
    <source>
        <dbReference type="EMBL" id="KAK5866392.1"/>
    </source>
</evidence>
<name>A0AAN7XS78_ELEMC</name>
<dbReference type="AlphaFoldDB" id="A0AAN7XS78"/>
<protein>
    <submittedName>
        <fullName evidence="2">Uncharacterized protein</fullName>
    </submittedName>
</protein>
<evidence type="ECO:0000313" key="3">
    <source>
        <dbReference type="Proteomes" id="UP001346869"/>
    </source>
</evidence>
<keyword evidence="3" id="KW-1185">Reference proteome</keyword>
<accession>A0AAN7XS78</accession>
<feature type="compositionally biased region" description="Basic and acidic residues" evidence="1">
    <location>
        <begin position="68"/>
        <end position="83"/>
    </location>
</feature>
<reference evidence="2 3" key="1">
    <citation type="journal article" date="2023" name="Genes (Basel)">
        <title>Chromosome-Level Genome Assembly and Circadian Gene Repertoire of the Patagonia Blennie Eleginops maclovinus-The Closest Ancestral Proxy of Antarctic Cryonotothenioids.</title>
        <authorList>
            <person name="Cheng C.C."/>
            <person name="Rivera-Colon A.G."/>
            <person name="Minhas B.F."/>
            <person name="Wilson L."/>
            <person name="Rayamajhi N."/>
            <person name="Vargas-Chacoff L."/>
            <person name="Catchen J.M."/>
        </authorList>
    </citation>
    <scope>NUCLEOTIDE SEQUENCE [LARGE SCALE GENOMIC DNA]</scope>
    <source>
        <strain evidence="2">JMC-PN-2008</strain>
    </source>
</reference>
<reference evidence="2 3" key="2">
    <citation type="journal article" date="2023" name="Mol. Biol. Evol.">
        <title>Genomics of Secondarily Temperate Adaptation in the Only Non-Antarctic Icefish.</title>
        <authorList>
            <person name="Rivera-Colon A.G."/>
            <person name="Rayamajhi N."/>
            <person name="Minhas B.F."/>
            <person name="Madrigal G."/>
            <person name="Bilyk K.T."/>
            <person name="Yoon V."/>
            <person name="Hune M."/>
            <person name="Gregory S."/>
            <person name="Cheng C.H.C."/>
            <person name="Catchen J.M."/>
        </authorList>
    </citation>
    <scope>NUCLEOTIDE SEQUENCE [LARGE SCALE GENOMIC DNA]</scope>
    <source>
        <strain evidence="2">JMC-PN-2008</strain>
    </source>
</reference>
<dbReference type="EMBL" id="JAUZQC010000009">
    <property type="protein sequence ID" value="KAK5866392.1"/>
    <property type="molecule type" value="Genomic_DNA"/>
</dbReference>
<evidence type="ECO:0000256" key="1">
    <source>
        <dbReference type="SAM" id="MobiDB-lite"/>
    </source>
</evidence>
<dbReference type="Proteomes" id="UP001346869">
    <property type="component" value="Unassembled WGS sequence"/>
</dbReference>
<feature type="region of interest" description="Disordered" evidence="1">
    <location>
        <begin position="68"/>
        <end position="91"/>
    </location>
</feature>
<sequence>MLRLFGLTIYHAISDTQGKSIKKMTGTEPVCSLRALTFLPNAIFQQLRSLNITASLGENAYVHLPTRTEREMHDDGHTEEKLESAGGEEEG</sequence>
<organism evidence="2 3">
    <name type="scientific">Eleginops maclovinus</name>
    <name type="common">Patagonian blennie</name>
    <name type="synonym">Eleginus maclovinus</name>
    <dbReference type="NCBI Taxonomy" id="56733"/>
    <lineage>
        <taxon>Eukaryota</taxon>
        <taxon>Metazoa</taxon>
        <taxon>Chordata</taxon>
        <taxon>Craniata</taxon>
        <taxon>Vertebrata</taxon>
        <taxon>Euteleostomi</taxon>
        <taxon>Actinopterygii</taxon>
        <taxon>Neopterygii</taxon>
        <taxon>Teleostei</taxon>
        <taxon>Neoteleostei</taxon>
        <taxon>Acanthomorphata</taxon>
        <taxon>Eupercaria</taxon>
        <taxon>Perciformes</taxon>
        <taxon>Notothenioidei</taxon>
        <taxon>Eleginopidae</taxon>
        <taxon>Eleginops</taxon>
    </lineage>
</organism>
<proteinExistence type="predicted"/>
<gene>
    <name evidence="2" type="ORF">PBY51_020587</name>
</gene>